<accession>A0A6S7AGY0</accession>
<evidence type="ECO:0000313" key="4">
    <source>
        <dbReference type="Proteomes" id="UP000494269"/>
    </source>
</evidence>
<dbReference type="PANTHER" id="PTHR30388:SF4">
    <property type="entry name" value="MOLYBDENUM COFACTOR INSERTION CHAPERONE PAOD"/>
    <property type="match status" value="1"/>
</dbReference>
<dbReference type="Pfam" id="PF13478">
    <property type="entry name" value="XdhC_C"/>
    <property type="match status" value="1"/>
</dbReference>
<dbReference type="InterPro" id="IPR027051">
    <property type="entry name" value="XdhC_Rossmann_dom"/>
</dbReference>
<protein>
    <recommendedName>
        <fullName evidence="5">Xanthine dehydrogenase</fullName>
    </recommendedName>
</protein>
<name>A0A6S7AGY0_9BURK</name>
<dbReference type="InterPro" id="IPR052698">
    <property type="entry name" value="MoCofactor_Util/Proc"/>
</dbReference>
<sequence>MSQFQRCMQILPLFPERGRLLDSFDYLGGAVMQSLDLQVLSAIRDWHRQGHRVVLATVAATWGASPRPPGSWLAVRDDGRIAGSVSGGCIEDDLIDKMRRGALWAAHPYALTYGATRDEALNFGLPCGGILELLIEPAPDMAALQQLDTRLRRGELVSRTVTLKDGAATLAHAERGGRFRWDGASLTTLHGPQWRLLLVGAGDIARYVAPMAVALEFDVIVCDPRDEYAASWNVPGTQLVTAMPDDAVTALAPDIRTAIIVLAHDPKLDDMALLEALPSPAFFVGALGSRRTNAHRRKRLVEHFGFSDETVQRLHGPVGLDIGSRTPPEIAVSILAELTAERIRQTAQIRSLDGAPATSPALQECGLLAFANS</sequence>
<evidence type="ECO:0008006" key="5">
    <source>
        <dbReference type="Google" id="ProtNLM"/>
    </source>
</evidence>
<feature type="domain" description="XdhC Rossmann" evidence="2">
    <location>
        <begin position="196"/>
        <end position="338"/>
    </location>
</feature>
<dbReference type="InterPro" id="IPR036291">
    <property type="entry name" value="NAD(P)-bd_dom_sf"/>
</dbReference>
<evidence type="ECO:0000259" key="1">
    <source>
        <dbReference type="Pfam" id="PF02625"/>
    </source>
</evidence>
<keyword evidence="4" id="KW-1185">Reference proteome</keyword>
<dbReference type="Gene3D" id="3.40.50.720">
    <property type="entry name" value="NAD(P)-binding Rossmann-like Domain"/>
    <property type="match status" value="1"/>
</dbReference>
<dbReference type="SUPFAM" id="SSF51735">
    <property type="entry name" value="NAD(P)-binding Rossmann-fold domains"/>
    <property type="match status" value="1"/>
</dbReference>
<dbReference type="PANTHER" id="PTHR30388">
    <property type="entry name" value="ALDEHYDE OXIDOREDUCTASE MOLYBDENUM COFACTOR ASSEMBLY PROTEIN"/>
    <property type="match status" value="1"/>
</dbReference>
<gene>
    <name evidence="3" type="ORF">LMG3441_04761</name>
</gene>
<proteinExistence type="predicted"/>
<dbReference type="Proteomes" id="UP000494269">
    <property type="component" value="Unassembled WGS sequence"/>
</dbReference>
<dbReference type="AlphaFoldDB" id="A0A6S7AGY0"/>
<organism evidence="3 4">
    <name type="scientific">Achromobacter kerstersii</name>
    <dbReference type="NCBI Taxonomy" id="1353890"/>
    <lineage>
        <taxon>Bacteria</taxon>
        <taxon>Pseudomonadati</taxon>
        <taxon>Pseudomonadota</taxon>
        <taxon>Betaproteobacteria</taxon>
        <taxon>Burkholderiales</taxon>
        <taxon>Alcaligenaceae</taxon>
        <taxon>Achromobacter</taxon>
    </lineage>
</organism>
<evidence type="ECO:0000313" key="3">
    <source>
        <dbReference type="EMBL" id="CAB3731970.1"/>
    </source>
</evidence>
<feature type="domain" description="XdhC- CoxI" evidence="1">
    <location>
        <begin position="46"/>
        <end position="108"/>
    </location>
</feature>
<reference evidence="3 4" key="1">
    <citation type="submission" date="2020-04" db="EMBL/GenBank/DDBJ databases">
        <authorList>
            <person name="De Canck E."/>
        </authorList>
    </citation>
    <scope>NUCLEOTIDE SEQUENCE [LARGE SCALE GENOMIC DNA]</scope>
    <source>
        <strain evidence="3 4">LMG 3441</strain>
    </source>
</reference>
<evidence type="ECO:0000259" key="2">
    <source>
        <dbReference type="Pfam" id="PF13478"/>
    </source>
</evidence>
<dbReference type="EMBL" id="CADIJQ010000009">
    <property type="protein sequence ID" value="CAB3731970.1"/>
    <property type="molecule type" value="Genomic_DNA"/>
</dbReference>
<dbReference type="Pfam" id="PF02625">
    <property type="entry name" value="XdhC_CoxI"/>
    <property type="match status" value="1"/>
</dbReference>
<dbReference type="InterPro" id="IPR003777">
    <property type="entry name" value="XdhC_CoxI"/>
</dbReference>